<comment type="caution">
    <text evidence="2">The sequence shown here is derived from an EMBL/GenBank/DDBJ whole genome shotgun (WGS) entry which is preliminary data.</text>
</comment>
<evidence type="ECO:0008006" key="4">
    <source>
        <dbReference type="Google" id="ProtNLM"/>
    </source>
</evidence>
<accession>A0ABT3M1B3</accession>
<dbReference type="Proteomes" id="UP001209737">
    <property type="component" value="Unassembled WGS sequence"/>
</dbReference>
<keyword evidence="3" id="KW-1185">Reference proteome</keyword>
<evidence type="ECO:0000313" key="3">
    <source>
        <dbReference type="Proteomes" id="UP001209737"/>
    </source>
</evidence>
<protein>
    <recommendedName>
        <fullName evidence="4">DUF4156 domain-containing protein</fullName>
    </recommendedName>
</protein>
<name>A0ABT3M1B3_9LEPT</name>
<sequence length="126" mass="13638">MKQFTFLTLGILTLSTIHCATARVVNSRPGEGGTVAVTQGLLKSAEAKAEADRFMATNCGSKQVKILQEGEVVVGSTTNVNQNTNMNAQRNNNGFTKSNTNVAIHSTQTSNTRNVTEWQIEYACQE</sequence>
<feature type="signal peptide" evidence="1">
    <location>
        <begin position="1"/>
        <end position="22"/>
    </location>
</feature>
<gene>
    <name evidence="2" type="ORF">ND812_16770</name>
</gene>
<proteinExistence type="predicted"/>
<keyword evidence="1" id="KW-0732">Signal</keyword>
<feature type="chain" id="PRO_5047530167" description="DUF4156 domain-containing protein" evidence="1">
    <location>
        <begin position="23"/>
        <end position="126"/>
    </location>
</feature>
<evidence type="ECO:0000313" key="2">
    <source>
        <dbReference type="EMBL" id="MCW7463756.1"/>
    </source>
</evidence>
<dbReference type="RefSeq" id="WP_265376506.1">
    <property type="nucleotide sequence ID" value="NZ_JAMQPV010000004.1"/>
</dbReference>
<dbReference type="EMBL" id="JAMQPV010000004">
    <property type="protein sequence ID" value="MCW7463756.1"/>
    <property type="molecule type" value="Genomic_DNA"/>
</dbReference>
<evidence type="ECO:0000256" key="1">
    <source>
        <dbReference type="SAM" id="SignalP"/>
    </source>
</evidence>
<organism evidence="2 3">
    <name type="scientific">Leptospira limi</name>
    <dbReference type="NCBI Taxonomy" id="2950023"/>
    <lineage>
        <taxon>Bacteria</taxon>
        <taxon>Pseudomonadati</taxon>
        <taxon>Spirochaetota</taxon>
        <taxon>Spirochaetia</taxon>
        <taxon>Leptospirales</taxon>
        <taxon>Leptospiraceae</taxon>
        <taxon>Leptospira</taxon>
    </lineage>
</organism>
<reference evidence="2 3" key="1">
    <citation type="submission" date="2022-06" db="EMBL/GenBank/DDBJ databases">
        <title>Leptospira isolates from biofilms formed at urban environments.</title>
        <authorList>
            <person name="Ribeiro P.S."/>
            <person name="Sousa T."/>
            <person name="Carvalho N."/>
            <person name="Aburjaile F."/>
            <person name="Neves F."/>
            <person name="Oliveira D."/>
            <person name="Blanco L."/>
            <person name="Lima J."/>
            <person name="Costa F."/>
            <person name="Brenig B."/>
            <person name="Soares S."/>
            <person name="Ramos R."/>
            <person name="Goes-Neto A."/>
            <person name="Matiuzzi M."/>
            <person name="Azevedo V."/>
            <person name="Ristow P."/>
        </authorList>
    </citation>
    <scope>NUCLEOTIDE SEQUENCE [LARGE SCALE GENOMIC DNA]</scope>
    <source>
        <strain evidence="2 3">VSF25</strain>
    </source>
</reference>